<evidence type="ECO:0000313" key="9">
    <source>
        <dbReference type="EMBL" id="KAF6819827.1"/>
    </source>
</evidence>
<evidence type="ECO:0000256" key="8">
    <source>
        <dbReference type="SAM" id="MobiDB-lite"/>
    </source>
</evidence>
<sequence length="541" mass="58484">MRISLSQVLLSAISSTPSSLSNSATQTLFPPKKAASVSPFIIKDVRHTIANSTPAAAGTIMAKESPPSSSVAKGKTSRPGPTPESSKISLLIKTSNILVQDANRFVLYERITTEAHPLQLYTSSLVFSPKGSIVRKLFQDDKSTWITSQPDVGLAWSLCLQTLEGHKGFVTSATFSPDGQWLASAAEDGDPSLGIASDFLLVSSMMLWQFGAQIQALTCLAILGKRSGVDSAYPTPATSVVYSSTRQRLTTADEKGLITVLDAAIGTQMHMVELGRASKFRLTPKVSPDGRLVVSQDEDKDVIKVWCVDTGDCLHRLHHSCQDAAFSNDSRRLASSYKSIRIWDVRTGSLQLELNQNQDDEGEDEEFGTLAFSHEPTGWLLAAAGRRGQINIWDTRTGTSIWNIGGQHNLESLAFSFSPNSQSLVSTSGIELKVWDISIHADMPGKHGTSVGRVIFSSDGHQMAVSYGDTNTIQIWDTEIGWCASEIHLPPPLHMAFSDNREQLACAYSTDLVIFRTNDGGVTVMAVTGYGRGMASAMPSP</sequence>
<name>A0A8H6N493_9PEZI</name>
<evidence type="ECO:0000256" key="6">
    <source>
        <dbReference type="ARBA" id="ARBA00043913"/>
    </source>
</evidence>
<evidence type="ECO:0000256" key="5">
    <source>
        <dbReference type="ARBA" id="ARBA00039789"/>
    </source>
</evidence>
<dbReference type="InterPro" id="IPR015943">
    <property type="entry name" value="WD40/YVTN_repeat-like_dom_sf"/>
</dbReference>
<evidence type="ECO:0000313" key="10">
    <source>
        <dbReference type="Proteomes" id="UP000654918"/>
    </source>
</evidence>
<reference evidence="9" key="1">
    <citation type="journal article" date="2020" name="Phytopathology">
        <title>Genome Sequence Resources of Colletotrichum truncatum, C. plurivorum, C. musicola, and C. sojae: Four Species Pathogenic to Soybean (Glycine max).</title>
        <authorList>
            <person name="Rogerio F."/>
            <person name="Boufleur T.R."/>
            <person name="Ciampi-Guillardi M."/>
            <person name="Sukno S.A."/>
            <person name="Thon M.R."/>
            <person name="Massola Junior N.S."/>
            <person name="Baroncelli R."/>
        </authorList>
    </citation>
    <scope>NUCLEOTIDE SEQUENCE</scope>
    <source>
        <strain evidence="9">LFN00145</strain>
    </source>
</reference>
<comment type="similarity">
    <text evidence="4">Belongs to the WD repeat MDV1/CAF4 family.</text>
</comment>
<evidence type="ECO:0000256" key="3">
    <source>
        <dbReference type="ARBA" id="ARBA00023054"/>
    </source>
</evidence>
<dbReference type="InterPro" id="IPR011047">
    <property type="entry name" value="Quinoprotein_ADH-like_sf"/>
</dbReference>
<dbReference type="InterPro" id="IPR001680">
    <property type="entry name" value="WD40_rpt"/>
</dbReference>
<comment type="caution">
    <text evidence="9">The sequence shown here is derived from an EMBL/GenBank/DDBJ whole genome shotgun (WGS) entry which is preliminary data.</text>
</comment>
<dbReference type="SUPFAM" id="SSF50998">
    <property type="entry name" value="Quinoprotein alcohol dehydrogenase-like"/>
    <property type="match status" value="1"/>
</dbReference>
<organism evidence="9 10">
    <name type="scientific">Colletotrichum plurivorum</name>
    <dbReference type="NCBI Taxonomy" id="2175906"/>
    <lineage>
        <taxon>Eukaryota</taxon>
        <taxon>Fungi</taxon>
        <taxon>Dikarya</taxon>
        <taxon>Ascomycota</taxon>
        <taxon>Pezizomycotina</taxon>
        <taxon>Sordariomycetes</taxon>
        <taxon>Hypocreomycetidae</taxon>
        <taxon>Glomerellales</taxon>
        <taxon>Glomerellaceae</taxon>
        <taxon>Colletotrichum</taxon>
        <taxon>Colletotrichum orchidearum species complex</taxon>
    </lineage>
</organism>
<dbReference type="AlphaFoldDB" id="A0A8H6N493"/>
<dbReference type="Gene3D" id="2.130.10.10">
    <property type="entry name" value="YVTN repeat-like/Quinoprotein amine dehydrogenase"/>
    <property type="match status" value="3"/>
</dbReference>
<dbReference type="PROSITE" id="PS50082">
    <property type="entry name" value="WD_REPEATS_2"/>
    <property type="match status" value="1"/>
</dbReference>
<dbReference type="SMART" id="SM00320">
    <property type="entry name" value="WD40"/>
    <property type="match status" value="6"/>
</dbReference>
<dbReference type="EMBL" id="WIGO01000281">
    <property type="protein sequence ID" value="KAF6819827.1"/>
    <property type="molecule type" value="Genomic_DNA"/>
</dbReference>
<feature type="repeat" description="WD" evidence="7">
    <location>
        <begin position="163"/>
        <end position="189"/>
    </location>
</feature>
<protein>
    <recommendedName>
        <fullName evidence="5">Mitochondrial division protein 1</fullName>
    </recommendedName>
</protein>
<dbReference type="PANTHER" id="PTHR22847:SF637">
    <property type="entry name" value="WD REPEAT DOMAIN 5B"/>
    <property type="match status" value="1"/>
</dbReference>
<comment type="function">
    <text evidence="6">Involved in mitochondrial fission. Acts as an adapter protein required to form mitochondrial fission complexes. Formation of these complexes is required to promote constriction and fission of the mitochondrial compartment at a late step in mitochondrial division.</text>
</comment>
<proteinExistence type="inferred from homology"/>
<dbReference type="GO" id="GO:0005634">
    <property type="term" value="C:nucleus"/>
    <property type="evidence" value="ECO:0007669"/>
    <property type="project" value="TreeGrafter"/>
</dbReference>
<gene>
    <name evidence="9" type="ORF">CPLU01_12935</name>
</gene>
<accession>A0A8H6N493</accession>
<dbReference type="Proteomes" id="UP000654918">
    <property type="component" value="Unassembled WGS sequence"/>
</dbReference>
<feature type="region of interest" description="Disordered" evidence="8">
    <location>
        <begin position="56"/>
        <end position="86"/>
    </location>
</feature>
<dbReference type="PANTHER" id="PTHR22847">
    <property type="entry name" value="WD40 REPEAT PROTEIN"/>
    <property type="match status" value="1"/>
</dbReference>
<evidence type="ECO:0000256" key="4">
    <source>
        <dbReference type="ARBA" id="ARBA00038415"/>
    </source>
</evidence>
<evidence type="ECO:0000256" key="1">
    <source>
        <dbReference type="ARBA" id="ARBA00022574"/>
    </source>
</evidence>
<evidence type="ECO:0000256" key="2">
    <source>
        <dbReference type="ARBA" id="ARBA00022737"/>
    </source>
</evidence>
<keyword evidence="2" id="KW-0677">Repeat</keyword>
<keyword evidence="3" id="KW-0175">Coiled coil</keyword>
<evidence type="ECO:0000256" key="7">
    <source>
        <dbReference type="PROSITE-ProRule" id="PRU00221"/>
    </source>
</evidence>
<dbReference type="Pfam" id="PF00400">
    <property type="entry name" value="WD40"/>
    <property type="match status" value="3"/>
</dbReference>
<keyword evidence="10" id="KW-1185">Reference proteome</keyword>
<dbReference type="GO" id="GO:1990234">
    <property type="term" value="C:transferase complex"/>
    <property type="evidence" value="ECO:0007669"/>
    <property type="project" value="UniProtKB-ARBA"/>
</dbReference>
<keyword evidence="1 7" id="KW-0853">WD repeat</keyword>